<gene>
    <name evidence="2" type="ORF">ALC53_12727</name>
</gene>
<dbReference type="EMBL" id="KQ976716">
    <property type="protein sequence ID" value="KYM76838.1"/>
    <property type="molecule type" value="Genomic_DNA"/>
</dbReference>
<accession>A0A195AX64</accession>
<evidence type="ECO:0000313" key="2">
    <source>
        <dbReference type="EMBL" id="KYM76838.1"/>
    </source>
</evidence>
<evidence type="ECO:0008006" key="4">
    <source>
        <dbReference type="Google" id="ProtNLM"/>
    </source>
</evidence>
<keyword evidence="1" id="KW-0732">Signal</keyword>
<feature type="signal peptide" evidence="1">
    <location>
        <begin position="1"/>
        <end position="17"/>
    </location>
</feature>
<name>A0A195AX64_9HYME</name>
<dbReference type="Proteomes" id="UP000078540">
    <property type="component" value="Unassembled WGS sequence"/>
</dbReference>
<evidence type="ECO:0000313" key="3">
    <source>
        <dbReference type="Proteomes" id="UP000078540"/>
    </source>
</evidence>
<keyword evidence="3" id="KW-1185">Reference proteome</keyword>
<feature type="chain" id="PRO_5008269152" description="Secreted protein" evidence="1">
    <location>
        <begin position="18"/>
        <end position="70"/>
    </location>
</feature>
<protein>
    <recommendedName>
        <fullName evidence="4">Secreted protein</fullName>
    </recommendedName>
</protein>
<evidence type="ECO:0000256" key="1">
    <source>
        <dbReference type="SAM" id="SignalP"/>
    </source>
</evidence>
<dbReference type="AlphaFoldDB" id="A0A195AX64"/>
<reference evidence="2 3" key="1">
    <citation type="submission" date="2015-09" db="EMBL/GenBank/DDBJ databases">
        <title>Atta colombica WGS genome.</title>
        <authorList>
            <person name="Nygaard S."/>
            <person name="Hu H."/>
            <person name="Boomsma J."/>
            <person name="Zhang G."/>
        </authorList>
    </citation>
    <scope>NUCLEOTIDE SEQUENCE [LARGE SCALE GENOMIC DNA]</scope>
    <source>
        <strain evidence="2">Treedump-2</strain>
        <tissue evidence="2">Whole body</tissue>
    </source>
</reference>
<organism evidence="2 3">
    <name type="scientific">Atta colombica</name>
    <dbReference type="NCBI Taxonomy" id="520822"/>
    <lineage>
        <taxon>Eukaryota</taxon>
        <taxon>Metazoa</taxon>
        <taxon>Ecdysozoa</taxon>
        <taxon>Arthropoda</taxon>
        <taxon>Hexapoda</taxon>
        <taxon>Insecta</taxon>
        <taxon>Pterygota</taxon>
        <taxon>Neoptera</taxon>
        <taxon>Endopterygota</taxon>
        <taxon>Hymenoptera</taxon>
        <taxon>Apocrita</taxon>
        <taxon>Aculeata</taxon>
        <taxon>Formicoidea</taxon>
        <taxon>Formicidae</taxon>
        <taxon>Myrmicinae</taxon>
        <taxon>Atta</taxon>
    </lineage>
</organism>
<sequence>MILFFFLLTATLEHSPSIFISACNVKIKIFYVNNLVYCSPYRVIRTRESPCNHIGVIQSIMPCLSIGVTI</sequence>
<proteinExistence type="predicted"/>